<feature type="domain" description="ABC-type glycine betaine transport system substrate-binding" evidence="2">
    <location>
        <begin position="31"/>
        <end position="306"/>
    </location>
</feature>
<dbReference type="CDD" id="cd13643">
    <property type="entry name" value="PBP2_BCP_2"/>
    <property type="match status" value="1"/>
</dbReference>
<sequence length="317" mass="34691">MLRTVTRMLATGAVALALGTGAATAAPESKDPIKITLNDWTGELISAHLIGGILQKAGYNVEYAPADMLAQFTGVGSGDLHVVIEVWATTAGEAMDAAVATGKVENLGPSGLEAREDWWYPEYMKEKCPGLPDWKALKDCAEAFSTPETAPKGRYLSGPVTWGGWDEERVQALDLPFEVVRAGTDAAMFAELKSAYERKAPILLWIYVPHWAPIKYKGEFVEFPKYTKECYDDPAWGINKDAKYDCAKPTGPIYKAAWAGMKDKWPGAYAILKDYKMDNATIGALAARVDIDGEKVEDVAADWIAKNDATWKSWGKK</sequence>
<accession>A0A4Q9GB13</accession>
<dbReference type="SUPFAM" id="SSF53850">
    <property type="entry name" value="Periplasmic binding protein-like II"/>
    <property type="match status" value="1"/>
</dbReference>
<dbReference type="GO" id="GO:0022857">
    <property type="term" value="F:transmembrane transporter activity"/>
    <property type="evidence" value="ECO:0007669"/>
    <property type="project" value="InterPro"/>
</dbReference>
<dbReference type="Pfam" id="PF04069">
    <property type="entry name" value="OpuAC"/>
    <property type="match status" value="1"/>
</dbReference>
<keyword evidence="4" id="KW-1185">Reference proteome</keyword>
<dbReference type="InterPro" id="IPR007210">
    <property type="entry name" value="ABC_Gly_betaine_transp_sub-bd"/>
</dbReference>
<gene>
    <name evidence="3" type="ORF">EYR15_14650</name>
</gene>
<keyword evidence="1" id="KW-0732">Signal</keyword>
<protein>
    <submittedName>
        <fullName evidence="3">ABC transporter</fullName>
    </submittedName>
</protein>
<dbReference type="RefSeq" id="WP_131004313.1">
    <property type="nucleotide sequence ID" value="NZ_JBHSZR010000011.1"/>
</dbReference>
<evidence type="ECO:0000313" key="4">
    <source>
        <dbReference type="Proteomes" id="UP000291613"/>
    </source>
</evidence>
<proteinExistence type="predicted"/>
<dbReference type="Gene3D" id="3.40.190.100">
    <property type="entry name" value="Glycine betaine-binding periplasmic protein, domain 2"/>
    <property type="match status" value="1"/>
</dbReference>
<dbReference type="EMBL" id="SIUB01000008">
    <property type="protein sequence ID" value="TBN48308.1"/>
    <property type="molecule type" value="Genomic_DNA"/>
</dbReference>
<name>A0A4Q9GB13_9HYPH</name>
<dbReference type="OrthoDB" id="7805658at2"/>
<evidence type="ECO:0000259" key="2">
    <source>
        <dbReference type="Pfam" id="PF04069"/>
    </source>
</evidence>
<dbReference type="GO" id="GO:0043190">
    <property type="term" value="C:ATP-binding cassette (ABC) transporter complex"/>
    <property type="evidence" value="ECO:0007669"/>
    <property type="project" value="InterPro"/>
</dbReference>
<comment type="caution">
    <text evidence="3">The sequence shown here is derived from an EMBL/GenBank/DDBJ whole genome shotgun (WGS) entry which is preliminary data.</text>
</comment>
<feature type="signal peptide" evidence="1">
    <location>
        <begin position="1"/>
        <end position="25"/>
    </location>
</feature>
<dbReference type="Proteomes" id="UP000291613">
    <property type="component" value="Unassembled WGS sequence"/>
</dbReference>
<evidence type="ECO:0000256" key="1">
    <source>
        <dbReference type="SAM" id="SignalP"/>
    </source>
</evidence>
<evidence type="ECO:0000313" key="3">
    <source>
        <dbReference type="EMBL" id="TBN48308.1"/>
    </source>
</evidence>
<reference evidence="3 4" key="1">
    <citation type="submission" date="2019-02" db="EMBL/GenBank/DDBJ databases">
        <title>Hansschlegelia quercus sp. nov., a novel methylotrophic bacterium from buds of oak (Quercus robur L.).</title>
        <authorList>
            <person name="Agafonova N.V."/>
            <person name="Kaparullina E.N."/>
            <person name="Grouzdev D.S."/>
            <person name="Doronina N.V."/>
        </authorList>
    </citation>
    <scope>NUCLEOTIDE SEQUENCE [LARGE SCALE GENOMIC DNA]</scope>
    <source>
        <strain evidence="3 4">Dub</strain>
    </source>
</reference>
<organism evidence="3 4">
    <name type="scientific">Hansschlegelia quercus</name>
    <dbReference type="NCBI Taxonomy" id="2528245"/>
    <lineage>
        <taxon>Bacteria</taxon>
        <taxon>Pseudomonadati</taxon>
        <taxon>Pseudomonadota</taxon>
        <taxon>Alphaproteobacteria</taxon>
        <taxon>Hyphomicrobiales</taxon>
        <taxon>Methylopilaceae</taxon>
        <taxon>Hansschlegelia</taxon>
    </lineage>
</organism>
<dbReference type="AlphaFoldDB" id="A0A4Q9GB13"/>
<feature type="chain" id="PRO_5020820009" evidence="1">
    <location>
        <begin position="26"/>
        <end position="317"/>
    </location>
</feature>
<dbReference type="Gene3D" id="3.10.105.10">
    <property type="entry name" value="Dipeptide-binding Protein, Domain 3"/>
    <property type="match status" value="2"/>
</dbReference>